<name>A0A1K1LG65_9BACT</name>
<reference evidence="5" key="1">
    <citation type="submission" date="2016-10" db="EMBL/GenBank/DDBJ databases">
        <authorList>
            <person name="Wegmann U."/>
        </authorList>
    </citation>
    <scope>NUCLEOTIDE SEQUENCE [LARGE SCALE GENOMIC DNA]</scope>
</reference>
<evidence type="ECO:0000259" key="3">
    <source>
        <dbReference type="Pfam" id="PF13462"/>
    </source>
</evidence>
<sequence>MKKLFRPLVLGGVLLLAAGLVPVMPATPARAATVTDANLKQMLEDLLREHPEIVLDVLRSHSEDVLDIAQAGANARRKAALEAQWHKEVKNTPQKQISLAGRPVKGNAAAPVRIVAFSDFTCHYCQQATRVLDEVMKKYGKNVSLVYKHMPLDEQGPGMLAARYFVAVAAQSESKAWKFYDAMYADRDRLLLEGQKFVDEVCDRLGLDKARLKKDAASDKTARIIAQDLDDAKKLKIDGTPCFLVNGLMVRGALSEPLFEAAVDIALEATR</sequence>
<accession>A0A1K1LG65</accession>
<organism evidence="4 5">
    <name type="scientific">Desulfovibrio piger</name>
    <dbReference type="NCBI Taxonomy" id="901"/>
    <lineage>
        <taxon>Bacteria</taxon>
        <taxon>Pseudomonadati</taxon>
        <taxon>Thermodesulfobacteriota</taxon>
        <taxon>Desulfovibrionia</taxon>
        <taxon>Desulfovibrionales</taxon>
        <taxon>Desulfovibrionaceae</taxon>
        <taxon>Desulfovibrio</taxon>
    </lineage>
</organism>
<evidence type="ECO:0000313" key="5">
    <source>
        <dbReference type="Proteomes" id="UP000186323"/>
    </source>
</evidence>
<dbReference type="SUPFAM" id="SSF52833">
    <property type="entry name" value="Thioredoxin-like"/>
    <property type="match status" value="1"/>
</dbReference>
<keyword evidence="5" id="KW-1185">Reference proteome</keyword>
<gene>
    <name evidence="4" type="ORF">DESPIGER_1872</name>
</gene>
<evidence type="ECO:0000256" key="1">
    <source>
        <dbReference type="ARBA" id="ARBA00005791"/>
    </source>
</evidence>
<keyword evidence="2" id="KW-0732">Signal</keyword>
<dbReference type="InterPro" id="IPR036249">
    <property type="entry name" value="Thioredoxin-like_sf"/>
</dbReference>
<feature type="domain" description="Thioredoxin-like fold" evidence="3">
    <location>
        <begin position="102"/>
        <end position="264"/>
    </location>
</feature>
<feature type="chain" id="PRO_5012068974" evidence="2">
    <location>
        <begin position="32"/>
        <end position="271"/>
    </location>
</feature>
<proteinExistence type="inferred from homology"/>
<dbReference type="Gene3D" id="3.40.30.10">
    <property type="entry name" value="Glutaredoxin"/>
    <property type="match status" value="1"/>
</dbReference>
<feature type="signal peptide" evidence="2">
    <location>
        <begin position="1"/>
        <end position="31"/>
    </location>
</feature>
<evidence type="ECO:0000313" key="4">
    <source>
        <dbReference type="EMBL" id="SFV73701.1"/>
    </source>
</evidence>
<dbReference type="Proteomes" id="UP000186323">
    <property type="component" value="Chromosome I"/>
</dbReference>
<protein>
    <submittedName>
        <fullName evidence="4">Periplasmic thiol:disulfide interchange protein DsbA</fullName>
    </submittedName>
</protein>
<dbReference type="Pfam" id="PF13462">
    <property type="entry name" value="Thioredoxin_4"/>
    <property type="match status" value="1"/>
</dbReference>
<dbReference type="EMBL" id="LT630450">
    <property type="protein sequence ID" value="SFV73701.1"/>
    <property type="molecule type" value="Genomic_DNA"/>
</dbReference>
<comment type="similarity">
    <text evidence="1">Belongs to the thioredoxin family. DsbA subfamily.</text>
</comment>
<dbReference type="KEGG" id="dpg:DESPIGER_1872"/>
<dbReference type="PANTHER" id="PTHR13887">
    <property type="entry name" value="GLUTATHIONE S-TRANSFERASE KAPPA"/>
    <property type="match status" value="1"/>
</dbReference>
<dbReference type="InterPro" id="IPR012336">
    <property type="entry name" value="Thioredoxin-like_fold"/>
</dbReference>
<evidence type="ECO:0000256" key="2">
    <source>
        <dbReference type="SAM" id="SignalP"/>
    </source>
</evidence>
<dbReference type="OrthoDB" id="9784686at2"/>
<dbReference type="PANTHER" id="PTHR13887:SF56">
    <property type="entry name" value="THIOREDOXIN-LIKE REDUCTASE RV2466C"/>
    <property type="match status" value="1"/>
</dbReference>
<dbReference type="AlphaFoldDB" id="A0A1K1LG65"/>
<dbReference type="RefSeq" id="WP_072335805.1">
    <property type="nucleotide sequence ID" value="NZ_CBCTAE010000033.1"/>
</dbReference>